<name>A0ABQ3MZT7_9BACI</name>
<evidence type="ECO:0000313" key="2">
    <source>
        <dbReference type="Proteomes" id="UP000637074"/>
    </source>
</evidence>
<evidence type="ECO:0000313" key="1">
    <source>
        <dbReference type="EMBL" id="GHH96837.1"/>
    </source>
</evidence>
<dbReference type="RefSeq" id="WP_191269131.1">
    <property type="nucleotide sequence ID" value="NZ_BNDS01000001.1"/>
</dbReference>
<evidence type="ECO:0008006" key="3">
    <source>
        <dbReference type="Google" id="ProtNLM"/>
    </source>
</evidence>
<comment type="caution">
    <text evidence="1">The sequence shown here is derived from an EMBL/GenBank/DDBJ whole genome shotgun (WGS) entry which is preliminary data.</text>
</comment>
<protein>
    <recommendedName>
        <fullName evidence="3">ATP-binding protein</fullName>
    </recommendedName>
</protein>
<keyword evidence="2" id="KW-1185">Reference proteome</keyword>
<dbReference type="EMBL" id="BNDS01000001">
    <property type="protein sequence ID" value="GHH96837.1"/>
    <property type="molecule type" value="Genomic_DNA"/>
</dbReference>
<gene>
    <name evidence="1" type="ORF">AM1BK_03800</name>
</gene>
<organism evidence="1 2">
    <name type="scientific">Neobacillus kokaensis</name>
    <dbReference type="NCBI Taxonomy" id="2759023"/>
    <lineage>
        <taxon>Bacteria</taxon>
        <taxon>Bacillati</taxon>
        <taxon>Bacillota</taxon>
        <taxon>Bacilli</taxon>
        <taxon>Bacillales</taxon>
        <taxon>Bacillaceae</taxon>
        <taxon>Neobacillus</taxon>
    </lineage>
</organism>
<sequence>MRNVLTLPFEGGSFLIISSDNSGAIGMKEHDHVHVPYETVAYYSFRVAAMECIAAGGAPVSVVLHNFCGNEPWEELVKGVQKGLFELGLFDVSITGSTESNFQLMQSAFGVIVIGKKTADKKSEIQNFNSVNLAVIGQPLVGDEVIQRGNEVVPLSVFLEVSKLNGVLAWPVGSKGILYELQRMFPELELTKEKVESDVDLCKSSGPATCFICTFNNEQKELLNKLAENFIHSLKINSTP</sequence>
<proteinExistence type="predicted"/>
<dbReference type="Proteomes" id="UP000637074">
    <property type="component" value="Unassembled WGS sequence"/>
</dbReference>
<reference evidence="1 2" key="1">
    <citation type="journal article" date="2022" name="Int. J. Syst. Evol. Microbiol.">
        <title>Neobacillus kokaensis sp. nov., isolated from soil.</title>
        <authorList>
            <person name="Yuki K."/>
            <person name="Matsubara H."/>
            <person name="Yamaguchi S."/>
        </authorList>
    </citation>
    <scope>NUCLEOTIDE SEQUENCE [LARGE SCALE GENOMIC DNA]</scope>
    <source>
        <strain evidence="1 2">LOB 377</strain>
    </source>
</reference>
<accession>A0ABQ3MZT7</accession>